<dbReference type="Proteomes" id="UP001237207">
    <property type="component" value="Unassembled WGS sequence"/>
</dbReference>
<comment type="caution">
    <text evidence="1">The sequence shown here is derived from an EMBL/GenBank/DDBJ whole genome shotgun (WGS) entry which is preliminary data.</text>
</comment>
<evidence type="ECO:0000313" key="2">
    <source>
        <dbReference type="Proteomes" id="UP001237207"/>
    </source>
</evidence>
<protein>
    <recommendedName>
        <fullName evidence="3">DUF4177 domain-containing protein</fullName>
    </recommendedName>
</protein>
<gene>
    <name evidence="1" type="ORF">J2S13_002496</name>
</gene>
<sequence>MYEYKFVKVEITISDGQPKGDYEELVHTYAKQGWRLKQIVTPPFSNNGQTAYLDIIFERRA</sequence>
<name>A0AAJ1T0N2_9BACI</name>
<dbReference type="RefSeq" id="WP_307258071.1">
    <property type="nucleotide sequence ID" value="NZ_JAUSUC010000035.1"/>
</dbReference>
<dbReference type="InterPro" id="IPR025234">
    <property type="entry name" value="YjzH-like"/>
</dbReference>
<evidence type="ECO:0008006" key="3">
    <source>
        <dbReference type="Google" id="ProtNLM"/>
    </source>
</evidence>
<dbReference type="Pfam" id="PF13783">
    <property type="entry name" value="DUF4177"/>
    <property type="match status" value="1"/>
</dbReference>
<reference evidence="1" key="1">
    <citation type="submission" date="2023-07" db="EMBL/GenBank/DDBJ databases">
        <title>Genomic Encyclopedia of Type Strains, Phase IV (KMG-IV): sequencing the most valuable type-strain genomes for metagenomic binning, comparative biology and taxonomic classification.</title>
        <authorList>
            <person name="Goeker M."/>
        </authorList>
    </citation>
    <scope>NUCLEOTIDE SEQUENCE</scope>
    <source>
        <strain evidence="1">DSM 23947</strain>
    </source>
</reference>
<dbReference type="EMBL" id="JAUSUC010000035">
    <property type="protein sequence ID" value="MDQ0216074.1"/>
    <property type="molecule type" value="Genomic_DNA"/>
</dbReference>
<evidence type="ECO:0000313" key="1">
    <source>
        <dbReference type="EMBL" id="MDQ0216074.1"/>
    </source>
</evidence>
<organism evidence="1 2">
    <name type="scientific">Oikeobacillus pervagus</name>
    <dbReference type="NCBI Taxonomy" id="1325931"/>
    <lineage>
        <taxon>Bacteria</taxon>
        <taxon>Bacillati</taxon>
        <taxon>Bacillota</taxon>
        <taxon>Bacilli</taxon>
        <taxon>Bacillales</taxon>
        <taxon>Bacillaceae</taxon>
        <taxon>Oikeobacillus</taxon>
    </lineage>
</organism>
<accession>A0AAJ1T0N2</accession>
<proteinExistence type="predicted"/>
<keyword evidence="2" id="KW-1185">Reference proteome</keyword>
<dbReference type="AlphaFoldDB" id="A0AAJ1T0N2"/>